<name>A0A9Q3ULR6_9GAMM</name>
<dbReference type="EMBL" id="JAJGNA010000001">
    <property type="protein sequence ID" value="MCC4307348.1"/>
    <property type="molecule type" value="Genomic_DNA"/>
</dbReference>
<evidence type="ECO:0000256" key="1">
    <source>
        <dbReference type="SAM" id="MobiDB-lite"/>
    </source>
</evidence>
<protein>
    <submittedName>
        <fullName evidence="4">Helix-turn-helix domain-containing protein</fullName>
    </submittedName>
</protein>
<dbReference type="InterPro" id="IPR001387">
    <property type="entry name" value="Cro/C1-type_HTH"/>
</dbReference>
<proteinExistence type="predicted"/>
<sequence>MSEDNAAMLPGERLRRAREEQGLSQEEVSKQLRLSLSYLKALEDDDYSRLPEPTFIKGYLRNYARFLGLPAEELARRFQQEVDQQRDAEHEREQQALEDSPRRREWRVPLVVILLVVLAVAVGWWLWPRGEGASAPVESPSELSPSSEPLSDPAPENPDPSLPDDTDPLAPADDTLDPAGDEGAGPASEIDAGPETPPAAAPARPGGGGNGESAVADAGQGERNAPAQPTADGADRISLSFSRVCWVRVVDATGATLSQGQRNAGDTLNLEGEAPFRLTVGDAAAVSALSINGESVSLPSQRSGDVVRVTLP</sequence>
<evidence type="ECO:0000313" key="4">
    <source>
        <dbReference type="EMBL" id="MCC4307348.1"/>
    </source>
</evidence>
<accession>A0A9Q3ULR6</accession>
<gene>
    <name evidence="4" type="ORF">LL252_02085</name>
</gene>
<dbReference type="InterPro" id="IPR010982">
    <property type="entry name" value="Lambda_DNA-bd_dom_sf"/>
</dbReference>
<keyword evidence="2" id="KW-0472">Membrane</keyword>
<dbReference type="InterPro" id="IPR025194">
    <property type="entry name" value="RodZ-like_C"/>
</dbReference>
<keyword evidence="5" id="KW-1185">Reference proteome</keyword>
<reference evidence="4" key="1">
    <citation type="submission" date="2021-10" db="EMBL/GenBank/DDBJ databases">
        <title>The diversity and Nitrogen Metabolism of Culturable Nitrate-Utilizing Bacteria Within the Oxygen Minimum Zone of the Changjiang (Yangtze River)Estuary.</title>
        <authorList>
            <person name="Zhang D."/>
            <person name="Zheng J."/>
            <person name="Liu S."/>
            <person name="He W."/>
        </authorList>
    </citation>
    <scope>NUCLEOTIDE SEQUENCE</scope>
    <source>
        <strain evidence="4">FXH-223</strain>
    </source>
</reference>
<feature type="domain" description="HTH cro/C1-type" evidence="3">
    <location>
        <begin position="14"/>
        <end position="74"/>
    </location>
</feature>
<dbReference type="AlphaFoldDB" id="A0A9Q3ULR6"/>
<dbReference type="Pfam" id="PF13464">
    <property type="entry name" value="RodZ_C"/>
    <property type="match status" value="1"/>
</dbReference>
<dbReference type="PROSITE" id="PS50943">
    <property type="entry name" value="HTH_CROC1"/>
    <property type="match status" value="1"/>
</dbReference>
<keyword evidence="2" id="KW-1133">Transmembrane helix</keyword>
<dbReference type="Gene3D" id="1.10.260.40">
    <property type="entry name" value="lambda repressor-like DNA-binding domains"/>
    <property type="match status" value="1"/>
</dbReference>
<feature type="transmembrane region" description="Helical" evidence="2">
    <location>
        <begin position="108"/>
        <end position="127"/>
    </location>
</feature>
<feature type="region of interest" description="Disordered" evidence="1">
    <location>
        <begin position="80"/>
        <end position="101"/>
    </location>
</feature>
<organism evidence="4 5">
    <name type="scientific">Alloalcanivorax marinus</name>
    <dbReference type="NCBI Taxonomy" id="1177169"/>
    <lineage>
        <taxon>Bacteria</taxon>
        <taxon>Pseudomonadati</taxon>
        <taxon>Pseudomonadota</taxon>
        <taxon>Gammaproteobacteria</taxon>
        <taxon>Oceanospirillales</taxon>
        <taxon>Alcanivoracaceae</taxon>
        <taxon>Alloalcanivorax</taxon>
    </lineage>
</organism>
<comment type="caution">
    <text evidence="4">The sequence shown here is derived from an EMBL/GenBank/DDBJ whole genome shotgun (WGS) entry which is preliminary data.</text>
</comment>
<feature type="compositionally biased region" description="Basic and acidic residues" evidence="1">
    <location>
        <begin position="12"/>
        <end position="21"/>
    </location>
</feature>
<dbReference type="Proteomes" id="UP001108027">
    <property type="component" value="Unassembled WGS sequence"/>
</dbReference>
<feature type="region of interest" description="Disordered" evidence="1">
    <location>
        <begin position="1"/>
        <end position="28"/>
    </location>
</feature>
<keyword evidence="2" id="KW-0812">Transmembrane</keyword>
<dbReference type="RefSeq" id="WP_228232595.1">
    <property type="nucleotide sequence ID" value="NZ_JAJGNA010000001.1"/>
</dbReference>
<dbReference type="SMART" id="SM00530">
    <property type="entry name" value="HTH_XRE"/>
    <property type="match status" value="1"/>
</dbReference>
<dbReference type="InterPro" id="IPR050400">
    <property type="entry name" value="Bact_Cytoskel_RodZ"/>
</dbReference>
<dbReference type="PANTHER" id="PTHR34475">
    <property type="match status" value="1"/>
</dbReference>
<evidence type="ECO:0000256" key="2">
    <source>
        <dbReference type="SAM" id="Phobius"/>
    </source>
</evidence>
<dbReference type="CDD" id="cd00093">
    <property type="entry name" value="HTH_XRE"/>
    <property type="match status" value="1"/>
</dbReference>
<feature type="compositionally biased region" description="Low complexity" evidence="1">
    <location>
        <begin position="133"/>
        <end position="154"/>
    </location>
</feature>
<dbReference type="PANTHER" id="PTHR34475:SF1">
    <property type="entry name" value="CYTOSKELETON PROTEIN RODZ"/>
    <property type="match status" value="1"/>
</dbReference>
<evidence type="ECO:0000259" key="3">
    <source>
        <dbReference type="PROSITE" id="PS50943"/>
    </source>
</evidence>
<dbReference type="SUPFAM" id="SSF47413">
    <property type="entry name" value="lambda repressor-like DNA-binding domains"/>
    <property type="match status" value="1"/>
</dbReference>
<dbReference type="GO" id="GO:0003677">
    <property type="term" value="F:DNA binding"/>
    <property type="evidence" value="ECO:0007669"/>
    <property type="project" value="InterPro"/>
</dbReference>
<feature type="region of interest" description="Disordered" evidence="1">
    <location>
        <begin position="133"/>
        <end position="233"/>
    </location>
</feature>
<dbReference type="Pfam" id="PF13413">
    <property type="entry name" value="HTH_25"/>
    <property type="match status" value="1"/>
</dbReference>
<evidence type="ECO:0000313" key="5">
    <source>
        <dbReference type="Proteomes" id="UP001108027"/>
    </source>
</evidence>